<dbReference type="KEGG" id="ccl:Clocl_2255"/>
<dbReference type="EC" id="2.7.13.3" evidence="3"/>
<keyword evidence="10" id="KW-0067">ATP-binding</keyword>
<dbReference type="Gene3D" id="1.10.287.130">
    <property type="match status" value="1"/>
</dbReference>
<name>G8LXU3_ACECE</name>
<dbReference type="Pfam" id="PF02518">
    <property type="entry name" value="HATPase_c"/>
    <property type="match status" value="1"/>
</dbReference>
<dbReference type="InterPro" id="IPR036890">
    <property type="entry name" value="HATPase_C_sf"/>
</dbReference>
<evidence type="ECO:0000256" key="6">
    <source>
        <dbReference type="ARBA" id="ARBA00022679"/>
    </source>
</evidence>
<dbReference type="PRINTS" id="PR00344">
    <property type="entry name" value="BCTRLSENSOR"/>
</dbReference>
<feature type="domain" description="Histidine kinase" evidence="15">
    <location>
        <begin position="280"/>
        <end position="497"/>
    </location>
</feature>
<proteinExistence type="predicted"/>
<dbReference type="SMART" id="SM00304">
    <property type="entry name" value="HAMP"/>
    <property type="match status" value="1"/>
</dbReference>
<dbReference type="InterPro" id="IPR003660">
    <property type="entry name" value="HAMP_dom"/>
</dbReference>
<evidence type="ECO:0000256" key="10">
    <source>
        <dbReference type="ARBA" id="ARBA00022840"/>
    </source>
</evidence>
<evidence type="ECO:0000256" key="2">
    <source>
        <dbReference type="ARBA" id="ARBA00004651"/>
    </source>
</evidence>
<evidence type="ECO:0000313" key="18">
    <source>
        <dbReference type="Proteomes" id="UP000005435"/>
    </source>
</evidence>
<dbReference type="PANTHER" id="PTHR45528:SF1">
    <property type="entry name" value="SENSOR HISTIDINE KINASE CPXA"/>
    <property type="match status" value="1"/>
</dbReference>
<protein>
    <recommendedName>
        <fullName evidence="3">histidine kinase</fullName>
        <ecNumber evidence="3">2.7.13.3</ecNumber>
    </recommendedName>
</protein>
<reference evidence="18" key="1">
    <citation type="submission" date="2011-12" db="EMBL/GenBank/DDBJ databases">
        <title>Complete sequence of Clostridium clariflavum DSM 19732.</title>
        <authorList>
            <consortium name="US DOE Joint Genome Institute"/>
            <person name="Lucas S."/>
            <person name="Han J."/>
            <person name="Lapidus A."/>
            <person name="Cheng J.-F."/>
            <person name="Goodwin L."/>
            <person name="Pitluck S."/>
            <person name="Peters L."/>
            <person name="Teshima H."/>
            <person name="Detter J.C."/>
            <person name="Han C."/>
            <person name="Tapia R."/>
            <person name="Land M."/>
            <person name="Hauser L."/>
            <person name="Kyrpides N."/>
            <person name="Ivanova N."/>
            <person name="Pagani I."/>
            <person name="Kitzmiller T."/>
            <person name="Lynd L."/>
            <person name="Izquierdo J."/>
            <person name="Woyke T."/>
        </authorList>
    </citation>
    <scope>NUCLEOTIDE SEQUENCE [LARGE SCALE GENOMIC DNA]</scope>
    <source>
        <strain evidence="18">DSM 19732 / NBRC 101661 / EBR45</strain>
    </source>
</reference>
<dbReference type="Pfam" id="PF00672">
    <property type="entry name" value="HAMP"/>
    <property type="match status" value="1"/>
</dbReference>
<dbReference type="FunFam" id="1.10.287.130:FF:000001">
    <property type="entry name" value="Two-component sensor histidine kinase"/>
    <property type="match status" value="1"/>
</dbReference>
<dbReference type="PANTHER" id="PTHR45528">
    <property type="entry name" value="SENSOR HISTIDINE KINASE CPXA"/>
    <property type="match status" value="1"/>
</dbReference>
<keyword evidence="12" id="KW-0902">Two-component regulatory system</keyword>
<sequence length="505" mass="57642" precursor="true">MFKNLYSKIAVFFIGILLVITTITGGMLYFFLGDFVTGEKEVALDNAGDNVIWLLKNYIDMIENPMTPPFLQNILLNNFYENLNLVSKDAEASIWIVSKDGEIVAIGNETYLDRSVIRKLESESGRLRLPDERQYSKKVMQEGQVVKEVGDFYGLYKDTKVSWLTIQKPYKYKGEIQGAIYLTKRIPEINKARLTVFKFYIIAISIAVVISALLVYIFSLRLTKPLKQINNAAKQIANGEFNKRLEIASEDEIGQLAKSFNNMAVALENLENMRRAFIANVSHELRTPMTSIHGFIEGILDGTIPPEKQREYLSIVSEETKRLSRLTNDLLDLARMESGEIKLTFVTFNINELIRRCIIKLENQIISKDIHIEANFYEEPTYVYADKDSIERVILNLLHNAVKFVQDGGQIKIETVKSKSKAVIYIKDNGIGIDSEEINMIWDRFYKSDKSRSKDKTGTGLGLAIVKNIINEHGQEINVESEIGKGTVFYFTLNLSKEEFEKVNK</sequence>
<dbReference type="OrthoDB" id="9813151at2"/>
<keyword evidence="13 14" id="KW-0472">Membrane</keyword>
<dbReference type="Gene3D" id="3.30.565.10">
    <property type="entry name" value="Histidine kinase-like ATPase, C-terminal domain"/>
    <property type="match status" value="1"/>
</dbReference>
<dbReference type="CDD" id="cd00082">
    <property type="entry name" value="HisKA"/>
    <property type="match status" value="1"/>
</dbReference>
<evidence type="ECO:0000313" key="17">
    <source>
        <dbReference type="EMBL" id="AEV68846.1"/>
    </source>
</evidence>
<keyword evidence="9 17" id="KW-0418">Kinase</keyword>
<dbReference type="CDD" id="cd06225">
    <property type="entry name" value="HAMP"/>
    <property type="match status" value="1"/>
</dbReference>
<keyword evidence="11 14" id="KW-1133">Transmembrane helix</keyword>
<dbReference type="RefSeq" id="WP_014255425.1">
    <property type="nucleotide sequence ID" value="NC_016627.1"/>
</dbReference>
<evidence type="ECO:0000256" key="3">
    <source>
        <dbReference type="ARBA" id="ARBA00012438"/>
    </source>
</evidence>
<dbReference type="Pfam" id="PF00512">
    <property type="entry name" value="HisKA"/>
    <property type="match status" value="1"/>
</dbReference>
<evidence type="ECO:0000256" key="8">
    <source>
        <dbReference type="ARBA" id="ARBA00022741"/>
    </source>
</evidence>
<gene>
    <name evidence="17" type="ordered locus">Clocl_2255</name>
</gene>
<comment type="subcellular location">
    <subcellularLocation>
        <location evidence="2">Cell membrane</location>
        <topology evidence="2">Multi-pass membrane protein</topology>
    </subcellularLocation>
</comment>
<evidence type="ECO:0000256" key="5">
    <source>
        <dbReference type="ARBA" id="ARBA00022553"/>
    </source>
</evidence>
<evidence type="ECO:0000256" key="4">
    <source>
        <dbReference type="ARBA" id="ARBA00022475"/>
    </source>
</evidence>
<dbReference type="CDD" id="cd00075">
    <property type="entry name" value="HATPase"/>
    <property type="match status" value="1"/>
</dbReference>
<dbReference type="PROSITE" id="PS50109">
    <property type="entry name" value="HIS_KIN"/>
    <property type="match status" value="1"/>
</dbReference>
<dbReference type="GO" id="GO:0005886">
    <property type="term" value="C:plasma membrane"/>
    <property type="evidence" value="ECO:0007669"/>
    <property type="project" value="UniProtKB-SubCell"/>
</dbReference>
<accession>G8LXU3</accession>
<dbReference type="InterPro" id="IPR005467">
    <property type="entry name" value="His_kinase_dom"/>
</dbReference>
<dbReference type="InterPro" id="IPR004358">
    <property type="entry name" value="Sig_transdc_His_kin-like_C"/>
</dbReference>
<evidence type="ECO:0000256" key="7">
    <source>
        <dbReference type="ARBA" id="ARBA00022692"/>
    </source>
</evidence>
<evidence type="ECO:0000256" key="13">
    <source>
        <dbReference type="ARBA" id="ARBA00023136"/>
    </source>
</evidence>
<keyword evidence="8" id="KW-0547">Nucleotide-binding</keyword>
<feature type="domain" description="HAMP" evidence="16">
    <location>
        <begin position="220"/>
        <end position="272"/>
    </location>
</feature>
<keyword evidence="5" id="KW-0597">Phosphoprotein</keyword>
<evidence type="ECO:0000256" key="1">
    <source>
        <dbReference type="ARBA" id="ARBA00000085"/>
    </source>
</evidence>
<keyword evidence="7 14" id="KW-0812">Transmembrane</keyword>
<dbReference type="AlphaFoldDB" id="G8LXU3"/>
<evidence type="ECO:0000256" key="11">
    <source>
        <dbReference type="ARBA" id="ARBA00022989"/>
    </source>
</evidence>
<feature type="transmembrane region" description="Helical" evidence="14">
    <location>
        <begin position="199"/>
        <end position="218"/>
    </location>
</feature>
<dbReference type="InterPro" id="IPR003594">
    <property type="entry name" value="HATPase_dom"/>
</dbReference>
<dbReference type="FunFam" id="3.30.565.10:FF:000006">
    <property type="entry name" value="Sensor histidine kinase WalK"/>
    <property type="match status" value="1"/>
</dbReference>
<keyword evidence="4" id="KW-1003">Cell membrane</keyword>
<dbReference type="eggNOG" id="COG5002">
    <property type="taxonomic scope" value="Bacteria"/>
</dbReference>
<evidence type="ECO:0000256" key="12">
    <source>
        <dbReference type="ARBA" id="ARBA00023012"/>
    </source>
</evidence>
<dbReference type="SMART" id="SM00387">
    <property type="entry name" value="HATPase_c"/>
    <property type="match status" value="1"/>
</dbReference>
<keyword evidence="6" id="KW-0808">Transferase</keyword>
<keyword evidence="18" id="KW-1185">Reference proteome</keyword>
<dbReference type="InterPro" id="IPR050398">
    <property type="entry name" value="HssS/ArlS-like"/>
</dbReference>
<dbReference type="InterPro" id="IPR036097">
    <property type="entry name" value="HisK_dim/P_sf"/>
</dbReference>
<dbReference type="STRING" id="720554.Clocl_2255"/>
<feature type="transmembrane region" description="Helical" evidence="14">
    <location>
        <begin position="9"/>
        <end position="32"/>
    </location>
</feature>
<dbReference type="SUPFAM" id="SSF47384">
    <property type="entry name" value="Homodimeric domain of signal transducing histidine kinase"/>
    <property type="match status" value="1"/>
</dbReference>
<dbReference type="SMART" id="SM00388">
    <property type="entry name" value="HisKA"/>
    <property type="match status" value="1"/>
</dbReference>
<dbReference type="SUPFAM" id="SSF158472">
    <property type="entry name" value="HAMP domain-like"/>
    <property type="match status" value="1"/>
</dbReference>
<dbReference type="SUPFAM" id="SSF55874">
    <property type="entry name" value="ATPase domain of HSP90 chaperone/DNA topoisomerase II/histidine kinase"/>
    <property type="match status" value="1"/>
</dbReference>
<reference evidence="17 18" key="2">
    <citation type="journal article" date="2012" name="Stand. Genomic Sci.">
        <title>Complete Genome Sequence of Clostridium clariflavum DSM 19732.</title>
        <authorList>
            <person name="Izquierdo J.A."/>
            <person name="Goodwin L."/>
            <person name="Davenport K.W."/>
            <person name="Teshima H."/>
            <person name="Bruce D."/>
            <person name="Detter C."/>
            <person name="Tapia R."/>
            <person name="Han S."/>
            <person name="Land M."/>
            <person name="Hauser L."/>
            <person name="Jeffries C.D."/>
            <person name="Han J."/>
            <person name="Pitluck S."/>
            <person name="Nolan M."/>
            <person name="Chen A."/>
            <person name="Huntemann M."/>
            <person name="Mavromatis K."/>
            <person name="Mikhailova N."/>
            <person name="Liolios K."/>
            <person name="Woyke T."/>
            <person name="Lynd L.R."/>
        </authorList>
    </citation>
    <scope>NUCLEOTIDE SEQUENCE [LARGE SCALE GENOMIC DNA]</scope>
    <source>
        <strain evidence="18">DSM 19732 / NBRC 101661 / EBR45</strain>
    </source>
</reference>
<evidence type="ECO:0000256" key="14">
    <source>
        <dbReference type="SAM" id="Phobius"/>
    </source>
</evidence>
<dbReference type="EMBL" id="CP003065">
    <property type="protein sequence ID" value="AEV68846.1"/>
    <property type="molecule type" value="Genomic_DNA"/>
</dbReference>
<evidence type="ECO:0000259" key="16">
    <source>
        <dbReference type="PROSITE" id="PS50885"/>
    </source>
</evidence>
<dbReference type="HOGENOM" id="CLU_000445_89_6_9"/>
<dbReference type="Proteomes" id="UP000005435">
    <property type="component" value="Chromosome"/>
</dbReference>
<dbReference type="InterPro" id="IPR003661">
    <property type="entry name" value="HisK_dim/P_dom"/>
</dbReference>
<dbReference type="PROSITE" id="PS50885">
    <property type="entry name" value="HAMP"/>
    <property type="match status" value="1"/>
</dbReference>
<evidence type="ECO:0000259" key="15">
    <source>
        <dbReference type="PROSITE" id="PS50109"/>
    </source>
</evidence>
<dbReference type="Gene3D" id="6.10.340.10">
    <property type="match status" value="1"/>
</dbReference>
<evidence type="ECO:0000256" key="9">
    <source>
        <dbReference type="ARBA" id="ARBA00022777"/>
    </source>
</evidence>
<dbReference type="GO" id="GO:0005524">
    <property type="term" value="F:ATP binding"/>
    <property type="evidence" value="ECO:0007669"/>
    <property type="project" value="UniProtKB-KW"/>
</dbReference>
<organism evidence="17 18">
    <name type="scientific">Acetivibrio clariflavus (strain DSM 19732 / NBRC 101661 / EBR45)</name>
    <name type="common">Clostridium clariflavum</name>
    <dbReference type="NCBI Taxonomy" id="720554"/>
    <lineage>
        <taxon>Bacteria</taxon>
        <taxon>Bacillati</taxon>
        <taxon>Bacillota</taxon>
        <taxon>Clostridia</taxon>
        <taxon>Eubacteriales</taxon>
        <taxon>Oscillospiraceae</taxon>
        <taxon>Acetivibrio</taxon>
    </lineage>
</organism>
<comment type="catalytic activity">
    <reaction evidence="1">
        <text>ATP + protein L-histidine = ADP + protein N-phospho-L-histidine.</text>
        <dbReference type="EC" id="2.7.13.3"/>
    </reaction>
</comment>
<dbReference type="GO" id="GO:0000155">
    <property type="term" value="F:phosphorelay sensor kinase activity"/>
    <property type="evidence" value="ECO:0007669"/>
    <property type="project" value="InterPro"/>
</dbReference>